<accession>A0ABN8K4M1</accession>
<name>A0ABN8K4M1_9HYPH</name>
<keyword evidence="2" id="KW-1185">Reference proteome</keyword>
<evidence type="ECO:0000313" key="1">
    <source>
        <dbReference type="EMBL" id="CAH2405189.1"/>
    </source>
</evidence>
<dbReference type="EMBL" id="CAKXZT010000142">
    <property type="protein sequence ID" value="CAH2405189.1"/>
    <property type="molecule type" value="Genomic_DNA"/>
</dbReference>
<proteinExistence type="predicted"/>
<gene>
    <name evidence="1" type="ORF">MES5069_460010</name>
</gene>
<organism evidence="1 2">
    <name type="scientific">Mesorhizobium escarrei</name>
    <dbReference type="NCBI Taxonomy" id="666018"/>
    <lineage>
        <taxon>Bacteria</taxon>
        <taxon>Pseudomonadati</taxon>
        <taxon>Pseudomonadota</taxon>
        <taxon>Alphaproteobacteria</taxon>
        <taxon>Hyphomicrobiales</taxon>
        <taxon>Phyllobacteriaceae</taxon>
        <taxon>Mesorhizobium</taxon>
    </lineage>
</organism>
<comment type="caution">
    <text evidence="1">The sequence shown here is derived from an EMBL/GenBank/DDBJ whole genome shotgun (WGS) entry which is preliminary data.</text>
</comment>
<protein>
    <submittedName>
        <fullName evidence="1">Uncharacterized protein</fullName>
    </submittedName>
</protein>
<dbReference type="Proteomes" id="UP001153050">
    <property type="component" value="Unassembled WGS sequence"/>
</dbReference>
<sequence length="68" mass="7328">MNRSGLRQNELNDADVHADVTGPAPLGGAQTALLADFLLSHDETGVFQSRRFRVSSLSLIPSMFLSKA</sequence>
<evidence type="ECO:0000313" key="2">
    <source>
        <dbReference type="Proteomes" id="UP001153050"/>
    </source>
</evidence>
<reference evidence="1 2" key="1">
    <citation type="submission" date="2022-03" db="EMBL/GenBank/DDBJ databases">
        <authorList>
            <person name="Brunel B."/>
        </authorList>
    </citation>
    <scope>NUCLEOTIDE SEQUENCE [LARGE SCALE GENOMIC DNA]</scope>
    <source>
        <strain evidence="1">STM5069sample</strain>
    </source>
</reference>